<keyword evidence="3 6" id="KW-0812">Transmembrane</keyword>
<proteinExistence type="predicted"/>
<evidence type="ECO:0000256" key="1">
    <source>
        <dbReference type="ARBA" id="ARBA00004651"/>
    </source>
</evidence>
<comment type="caution">
    <text evidence="8">The sequence shown here is derived from an EMBL/GenBank/DDBJ whole genome shotgun (WGS) entry which is preliminary data.</text>
</comment>
<keyword evidence="5 6" id="KW-0472">Membrane</keyword>
<evidence type="ECO:0000256" key="4">
    <source>
        <dbReference type="ARBA" id="ARBA00022989"/>
    </source>
</evidence>
<dbReference type="GO" id="GO:0022904">
    <property type="term" value="P:respiratory electron transport chain"/>
    <property type="evidence" value="ECO:0007669"/>
    <property type="project" value="InterPro"/>
</dbReference>
<evidence type="ECO:0000259" key="7">
    <source>
        <dbReference type="Pfam" id="PF01292"/>
    </source>
</evidence>
<evidence type="ECO:0000256" key="5">
    <source>
        <dbReference type="ARBA" id="ARBA00023136"/>
    </source>
</evidence>
<evidence type="ECO:0000313" key="8">
    <source>
        <dbReference type="EMBL" id="PSW07684.1"/>
    </source>
</evidence>
<dbReference type="Pfam" id="PF01292">
    <property type="entry name" value="Ni_hydr_CYTB"/>
    <property type="match status" value="1"/>
</dbReference>
<dbReference type="GO" id="GO:0020037">
    <property type="term" value="F:heme binding"/>
    <property type="evidence" value="ECO:0007669"/>
    <property type="project" value="TreeGrafter"/>
</dbReference>
<keyword evidence="4 6" id="KW-1133">Transmembrane helix</keyword>
<keyword evidence="9" id="KW-1185">Reference proteome</keyword>
<feature type="transmembrane region" description="Helical" evidence="6">
    <location>
        <begin position="151"/>
        <end position="177"/>
    </location>
</feature>
<dbReference type="SUPFAM" id="SSF81342">
    <property type="entry name" value="Transmembrane di-heme cytochromes"/>
    <property type="match status" value="1"/>
</dbReference>
<dbReference type="EMBL" id="PYMC01000001">
    <property type="protein sequence ID" value="PSW07684.1"/>
    <property type="molecule type" value="Genomic_DNA"/>
</dbReference>
<feature type="transmembrane region" description="Helical" evidence="6">
    <location>
        <begin position="51"/>
        <end position="69"/>
    </location>
</feature>
<dbReference type="Gene3D" id="1.20.950.20">
    <property type="entry name" value="Transmembrane di-heme cytochromes, Chain C"/>
    <property type="match status" value="1"/>
</dbReference>
<feature type="domain" description="Cytochrome b561 bacterial/Ni-hydrogenase" evidence="7">
    <location>
        <begin position="8"/>
        <end position="192"/>
    </location>
</feature>
<dbReference type="GO" id="GO:0009055">
    <property type="term" value="F:electron transfer activity"/>
    <property type="evidence" value="ECO:0007669"/>
    <property type="project" value="InterPro"/>
</dbReference>
<evidence type="ECO:0000256" key="3">
    <source>
        <dbReference type="ARBA" id="ARBA00022692"/>
    </source>
</evidence>
<sequence length="196" mass="22563">MNKVVVIFKRFERFWHWGQAALVLLLILTGLEAHGLFTLFGFGSAIELHNIAGFIWAGLIVLIFTWIFTTGEWRQYTPSLKNVDSTLRFYLYGVFVGEKHPHHMTPENKFNPLQRLGYLVIIFGLLPLQVITGICFYFFPELRAYGVINQIDLIAILHTVNAYALLSFLVIHLYMITFGEKLSSHIRAMITGKEQI</sequence>
<gene>
    <name evidence="8" type="ORF">C9I89_01445</name>
</gene>
<evidence type="ECO:0000256" key="2">
    <source>
        <dbReference type="ARBA" id="ARBA00022475"/>
    </source>
</evidence>
<name>A0A2T3N5F8_9GAMM</name>
<comment type="subcellular location">
    <subcellularLocation>
        <location evidence="1">Cell membrane</location>
        <topology evidence="1">Multi-pass membrane protein</topology>
    </subcellularLocation>
</comment>
<accession>A0A2T3N5F8</accession>
<dbReference type="InterPro" id="IPR051542">
    <property type="entry name" value="Hydrogenase_cytochrome"/>
</dbReference>
<dbReference type="GO" id="GO:0005886">
    <property type="term" value="C:plasma membrane"/>
    <property type="evidence" value="ECO:0007669"/>
    <property type="project" value="UniProtKB-SubCell"/>
</dbReference>
<dbReference type="AlphaFoldDB" id="A0A2T3N5F8"/>
<organism evidence="8 9">
    <name type="scientific">Photobacterium lipolyticum</name>
    <dbReference type="NCBI Taxonomy" id="266810"/>
    <lineage>
        <taxon>Bacteria</taxon>
        <taxon>Pseudomonadati</taxon>
        <taxon>Pseudomonadota</taxon>
        <taxon>Gammaproteobacteria</taxon>
        <taxon>Vibrionales</taxon>
        <taxon>Vibrionaceae</taxon>
        <taxon>Photobacterium</taxon>
    </lineage>
</organism>
<dbReference type="PANTHER" id="PTHR30485:SF1">
    <property type="entry name" value="CYTOCHROME YDHU-RELATED"/>
    <property type="match status" value="1"/>
</dbReference>
<dbReference type="PANTHER" id="PTHR30485">
    <property type="entry name" value="NI/FE-HYDROGENASE 1 B-TYPE CYTOCHROME SUBUNIT"/>
    <property type="match status" value="1"/>
</dbReference>
<dbReference type="Proteomes" id="UP000240904">
    <property type="component" value="Unassembled WGS sequence"/>
</dbReference>
<dbReference type="InterPro" id="IPR016174">
    <property type="entry name" value="Di-haem_cyt_TM"/>
</dbReference>
<dbReference type="OrthoDB" id="1117555at2"/>
<evidence type="ECO:0000256" key="6">
    <source>
        <dbReference type="SAM" id="Phobius"/>
    </source>
</evidence>
<reference evidence="8 9" key="1">
    <citation type="submission" date="2018-03" db="EMBL/GenBank/DDBJ databases">
        <title>Whole genome sequencing of Histamine producing bacteria.</title>
        <authorList>
            <person name="Butler K."/>
        </authorList>
    </citation>
    <scope>NUCLEOTIDE SEQUENCE [LARGE SCALE GENOMIC DNA]</scope>
    <source>
        <strain evidence="8 9">DSM 16190</strain>
    </source>
</reference>
<keyword evidence="2" id="KW-1003">Cell membrane</keyword>
<feature type="transmembrane region" description="Helical" evidence="6">
    <location>
        <begin position="116"/>
        <end position="139"/>
    </location>
</feature>
<protein>
    <recommendedName>
        <fullName evidence="7">Cytochrome b561 bacterial/Ni-hydrogenase domain-containing protein</fullName>
    </recommendedName>
</protein>
<dbReference type="InterPro" id="IPR011577">
    <property type="entry name" value="Cyt_b561_bac/Ni-Hgenase"/>
</dbReference>
<evidence type="ECO:0000313" key="9">
    <source>
        <dbReference type="Proteomes" id="UP000240904"/>
    </source>
</evidence>